<evidence type="ECO:0000256" key="6">
    <source>
        <dbReference type="ARBA" id="ARBA00023242"/>
    </source>
</evidence>
<comment type="similarity">
    <text evidence="2">Belongs to the Mediator complex subunit 6 family.</text>
</comment>
<dbReference type="KEGG" id="cci:CC1G_04391"/>
<dbReference type="AlphaFoldDB" id="A8N0H0"/>
<feature type="region of interest" description="Disordered" evidence="8">
    <location>
        <begin position="354"/>
        <end position="426"/>
    </location>
</feature>
<feature type="compositionally biased region" description="Gly residues" evidence="8">
    <location>
        <begin position="288"/>
        <end position="301"/>
    </location>
</feature>
<feature type="compositionally biased region" description="Basic and acidic residues" evidence="8">
    <location>
        <begin position="217"/>
        <end position="227"/>
    </location>
</feature>
<dbReference type="GeneID" id="6004843"/>
<dbReference type="EMBL" id="AACS02000001">
    <property type="protein sequence ID" value="EAU93412.2"/>
    <property type="molecule type" value="Genomic_DNA"/>
</dbReference>
<evidence type="ECO:0000313" key="10">
    <source>
        <dbReference type="Proteomes" id="UP000001861"/>
    </source>
</evidence>
<dbReference type="Pfam" id="PF04934">
    <property type="entry name" value="Med6"/>
    <property type="match status" value="1"/>
</dbReference>
<keyword evidence="10" id="KW-1185">Reference proteome</keyword>
<organism evidence="9 10">
    <name type="scientific">Coprinopsis cinerea (strain Okayama-7 / 130 / ATCC MYA-4618 / FGSC 9003)</name>
    <name type="common">Inky cap fungus</name>
    <name type="synonym">Hormographiella aspergillata</name>
    <dbReference type="NCBI Taxonomy" id="240176"/>
    <lineage>
        <taxon>Eukaryota</taxon>
        <taxon>Fungi</taxon>
        <taxon>Dikarya</taxon>
        <taxon>Basidiomycota</taxon>
        <taxon>Agaricomycotina</taxon>
        <taxon>Agaricomycetes</taxon>
        <taxon>Agaricomycetidae</taxon>
        <taxon>Agaricales</taxon>
        <taxon>Agaricineae</taxon>
        <taxon>Psathyrellaceae</taxon>
        <taxon>Coprinopsis</taxon>
    </lineage>
</organism>
<protein>
    <recommendedName>
        <fullName evidence="3">Mediator of RNA polymerase II transcription subunit 6</fullName>
    </recommendedName>
    <alternativeName>
        <fullName evidence="7">Mediator complex subunit 6</fullName>
    </alternativeName>
</protein>
<dbReference type="InParanoid" id="A8N0H0"/>
<evidence type="ECO:0000256" key="7">
    <source>
        <dbReference type="ARBA" id="ARBA00031259"/>
    </source>
</evidence>
<dbReference type="eggNOG" id="KOG3169">
    <property type="taxonomic scope" value="Eukaryota"/>
</dbReference>
<comment type="subcellular location">
    <subcellularLocation>
        <location evidence="1">Nucleus</location>
    </subcellularLocation>
</comment>
<feature type="compositionally biased region" description="Polar residues" evidence="8">
    <location>
        <begin position="305"/>
        <end position="317"/>
    </location>
</feature>
<dbReference type="PANTHER" id="PTHR13104">
    <property type="entry name" value="MED-6-RELATED"/>
    <property type="match status" value="1"/>
</dbReference>
<dbReference type="GO" id="GO:0003712">
    <property type="term" value="F:transcription coregulator activity"/>
    <property type="evidence" value="ECO:0007669"/>
    <property type="project" value="InterPro"/>
</dbReference>
<dbReference type="Gene3D" id="3.10.450.580">
    <property type="entry name" value="Mediator complex, subunit Med6"/>
    <property type="match status" value="1"/>
</dbReference>
<sequence length="426" mass="44314">MPCVVLSFEWSFVCSLRPYWTLFWNANGSSPCPVLLDVPPTRISTSLPTLLLLLPPPAKPTVSKSNPKYPYPQANGPLTEQNVFDYFATSMFYDKQSNNQVLRMQTIYTGVPIANEAEELRRFTGIEFAVVHAQPPAFFIIHKRERISPDEVKPLAAYFINNNRIYQAPDLYSLLSNRLLTSVSALQTTLDVLRKKRPDYTPRTGFVWPIVGEPEDDAKKKAGEKGGKGGGTGTAKKELVPSLNPTADKAGGGRLSDMAGGVGGPEGDDGGDGGVDGDPTEPATSQVPGGGGSGGGIGKEGTQGTQSAPTPGSTTQKRQNTILLMNAMRTTAVHSKIGLPAGIDTRLAAAESSATGVGGANEGAPASAGGGGDSGGATPATSALRSSATPAPSGQEAAIKGVNPNAEGTKKKKKKRLSIAPTPAAS</sequence>
<dbReference type="VEuPathDB" id="FungiDB:CC1G_04391"/>
<evidence type="ECO:0000313" key="9">
    <source>
        <dbReference type="EMBL" id="EAU93412.2"/>
    </source>
</evidence>
<dbReference type="HOGENOM" id="CLU_644074_0_0_1"/>
<evidence type="ECO:0000256" key="3">
    <source>
        <dbReference type="ARBA" id="ARBA00020634"/>
    </source>
</evidence>
<evidence type="ECO:0000256" key="1">
    <source>
        <dbReference type="ARBA" id="ARBA00004123"/>
    </source>
</evidence>
<dbReference type="GO" id="GO:0006357">
    <property type="term" value="P:regulation of transcription by RNA polymerase II"/>
    <property type="evidence" value="ECO:0007669"/>
    <property type="project" value="InterPro"/>
</dbReference>
<dbReference type="RefSeq" id="XP_001828420.2">
    <property type="nucleotide sequence ID" value="XM_001828368.2"/>
</dbReference>
<dbReference type="InterPro" id="IPR038566">
    <property type="entry name" value="Mediator_Med6_sf"/>
</dbReference>
<dbReference type="OMA" id="KRQQNNM"/>
<dbReference type="GO" id="GO:0016592">
    <property type="term" value="C:mediator complex"/>
    <property type="evidence" value="ECO:0007669"/>
    <property type="project" value="InterPro"/>
</dbReference>
<keyword evidence="6" id="KW-0539">Nucleus</keyword>
<dbReference type="InterPro" id="IPR007018">
    <property type="entry name" value="Mediator_Med6"/>
</dbReference>
<name>A8N0H0_COPC7</name>
<keyword evidence="4" id="KW-0805">Transcription regulation</keyword>
<gene>
    <name evidence="9" type="ORF">CC1G_04391</name>
</gene>
<keyword evidence="5" id="KW-0804">Transcription</keyword>
<evidence type="ECO:0000256" key="4">
    <source>
        <dbReference type="ARBA" id="ARBA00023015"/>
    </source>
</evidence>
<comment type="caution">
    <text evidence="9">The sequence shown here is derived from an EMBL/GenBank/DDBJ whole genome shotgun (WGS) entry which is preliminary data.</text>
</comment>
<dbReference type="OrthoDB" id="344220at2759"/>
<feature type="region of interest" description="Disordered" evidence="8">
    <location>
        <begin position="205"/>
        <end position="317"/>
    </location>
</feature>
<proteinExistence type="inferred from homology"/>
<dbReference type="STRING" id="240176.A8N0H0"/>
<evidence type="ECO:0000256" key="8">
    <source>
        <dbReference type="SAM" id="MobiDB-lite"/>
    </source>
</evidence>
<accession>A8N0H0</accession>
<feature type="compositionally biased region" description="Gly residues" evidence="8">
    <location>
        <begin position="250"/>
        <end position="265"/>
    </location>
</feature>
<evidence type="ECO:0000256" key="5">
    <source>
        <dbReference type="ARBA" id="ARBA00023163"/>
    </source>
</evidence>
<reference evidence="9 10" key="1">
    <citation type="journal article" date="2010" name="Proc. Natl. Acad. Sci. U.S.A.">
        <title>Insights into evolution of multicellular fungi from the assembled chromosomes of the mushroom Coprinopsis cinerea (Coprinus cinereus).</title>
        <authorList>
            <person name="Stajich J.E."/>
            <person name="Wilke S.K."/>
            <person name="Ahren D."/>
            <person name="Au C.H."/>
            <person name="Birren B.W."/>
            <person name="Borodovsky M."/>
            <person name="Burns C."/>
            <person name="Canback B."/>
            <person name="Casselton L.A."/>
            <person name="Cheng C.K."/>
            <person name="Deng J."/>
            <person name="Dietrich F.S."/>
            <person name="Fargo D.C."/>
            <person name="Farman M.L."/>
            <person name="Gathman A.C."/>
            <person name="Goldberg J."/>
            <person name="Guigo R."/>
            <person name="Hoegger P.J."/>
            <person name="Hooker J.B."/>
            <person name="Huggins A."/>
            <person name="James T.Y."/>
            <person name="Kamada T."/>
            <person name="Kilaru S."/>
            <person name="Kodira C."/>
            <person name="Kues U."/>
            <person name="Kupfer D."/>
            <person name="Kwan H.S."/>
            <person name="Lomsadze A."/>
            <person name="Li W."/>
            <person name="Lilly W.W."/>
            <person name="Ma L.J."/>
            <person name="Mackey A.J."/>
            <person name="Manning G."/>
            <person name="Martin F."/>
            <person name="Muraguchi H."/>
            <person name="Natvig D.O."/>
            <person name="Palmerini H."/>
            <person name="Ramesh M.A."/>
            <person name="Rehmeyer C.J."/>
            <person name="Roe B.A."/>
            <person name="Shenoy N."/>
            <person name="Stanke M."/>
            <person name="Ter-Hovhannisyan V."/>
            <person name="Tunlid A."/>
            <person name="Velagapudi R."/>
            <person name="Vision T.J."/>
            <person name="Zeng Q."/>
            <person name="Zolan M.E."/>
            <person name="Pukkila P.J."/>
        </authorList>
    </citation>
    <scope>NUCLEOTIDE SEQUENCE [LARGE SCALE GENOMIC DNA]</scope>
    <source>
        <strain evidence="10">Okayama-7 / 130 / ATCC MYA-4618 / FGSC 9003</strain>
    </source>
</reference>
<dbReference type="Proteomes" id="UP000001861">
    <property type="component" value="Unassembled WGS sequence"/>
</dbReference>
<evidence type="ECO:0000256" key="2">
    <source>
        <dbReference type="ARBA" id="ARBA00007526"/>
    </source>
</evidence>